<sequence length="290" mass="33635">MKFIRILFLLIIAASLEASAGKLLLPKGATTFYADTDTIIRKRSISVGLNFGSDAMFFGRTGPIRYPFYSADVIYNTKQGFFAYGSVLRLIGYRTSIDEIDIGGGYLYRPSKKFSGSISYTRFIFNKEQRIIESATNNDINFKNAYDWGPFKSTVVMDYLFGRSNDFFITLSQSKYFEPDWRLFSNNDYLTFNPTVSMILGTQNFVHTYSLDHQEGILNPNVIKLDNSAYQYNNGRFNALNYSFKLPIAYNRPHYTFEFAYKYSIPVNVQGSLRNKRESFYNLTFFYLFY</sequence>
<evidence type="ECO:0000313" key="1">
    <source>
        <dbReference type="EMBL" id="PJJ80318.1"/>
    </source>
</evidence>
<dbReference type="EMBL" id="PGFJ01000002">
    <property type="protein sequence ID" value="PJJ80318.1"/>
    <property type="molecule type" value="Genomic_DNA"/>
</dbReference>
<organism evidence="1 2">
    <name type="scientific">Mucilaginibacter auburnensis</name>
    <dbReference type="NCBI Taxonomy" id="1457233"/>
    <lineage>
        <taxon>Bacteria</taxon>
        <taxon>Pseudomonadati</taxon>
        <taxon>Bacteroidota</taxon>
        <taxon>Sphingobacteriia</taxon>
        <taxon>Sphingobacteriales</taxon>
        <taxon>Sphingobacteriaceae</taxon>
        <taxon>Mucilaginibacter</taxon>
    </lineage>
</organism>
<keyword evidence="2" id="KW-1185">Reference proteome</keyword>
<dbReference type="OrthoDB" id="835191at2"/>
<name>A0A2H9VPP3_9SPHI</name>
<dbReference type="RefSeq" id="WP_100342606.1">
    <property type="nucleotide sequence ID" value="NZ_PGFJ01000002.1"/>
</dbReference>
<dbReference type="AlphaFoldDB" id="A0A2H9VPP3"/>
<gene>
    <name evidence="1" type="ORF">CLV57_3468</name>
</gene>
<reference evidence="1 2" key="1">
    <citation type="submission" date="2017-11" db="EMBL/GenBank/DDBJ databases">
        <title>Genomic Encyclopedia of Archaeal and Bacterial Type Strains, Phase II (KMG-II): From Individual Species to Whole Genera.</title>
        <authorList>
            <person name="Goeker M."/>
        </authorList>
    </citation>
    <scope>NUCLEOTIDE SEQUENCE [LARGE SCALE GENOMIC DNA]</scope>
    <source>
        <strain evidence="1 2">DSM 28175</strain>
    </source>
</reference>
<comment type="caution">
    <text evidence="1">The sequence shown here is derived from an EMBL/GenBank/DDBJ whole genome shotgun (WGS) entry which is preliminary data.</text>
</comment>
<proteinExistence type="predicted"/>
<protein>
    <submittedName>
        <fullName evidence="1">Uncharacterized protein</fullName>
    </submittedName>
</protein>
<evidence type="ECO:0000313" key="2">
    <source>
        <dbReference type="Proteomes" id="UP000242687"/>
    </source>
</evidence>
<dbReference type="Proteomes" id="UP000242687">
    <property type="component" value="Unassembled WGS sequence"/>
</dbReference>
<accession>A0A2H9VPP3</accession>